<dbReference type="GO" id="GO:0008360">
    <property type="term" value="P:regulation of cell shape"/>
    <property type="evidence" value="ECO:0007669"/>
    <property type="project" value="UniProtKB-KW"/>
</dbReference>
<dbReference type="Pfam" id="PF00905">
    <property type="entry name" value="Transpeptidase"/>
    <property type="match status" value="1"/>
</dbReference>
<dbReference type="GO" id="GO:0005886">
    <property type="term" value="C:plasma membrane"/>
    <property type="evidence" value="ECO:0007669"/>
    <property type="project" value="UniProtKB-SubCell"/>
</dbReference>
<keyword evidence="5" id="KW-0121">Carboxypeptidase</keyword>
<dbReference type="GO" id="GO:0009002">
    <property type="term" value="F:serine-type D-Ala-D-Ala carboxypeptidase activity"/>
    <property type="evidence" value="ECO:0007669"/>
    <property type="project" value="UniProtKB-EC"/>
</dbReference>
<evidence type="ECO:0000256" key="17">
    <source>
        <dbReference type="SAM" id="MobiDB-lite"/>
    </source>
</evidence>
<keyword evidence="4" id="KW-1003">Cell membrane</keyword>
<dbReference type="GO" id="GO:0030288">
    <property type="term" value="C:outer membrane-bounded periplasmic space"/>
    <property type="evidence" value="ECO:0007669"/>
    <property type="project" value="TreeGrafter"/>
</dbReference>
<comment type="subcellular location">
    <subcellularLocation>
        <location evidence="1">Cell membrane</location>
    </subcellularLocation>
</comment>
<comment type="similarity">
    <text evidence="3">In the N-terminal section; belongs to the glycosyltransferase 51 family.</text>
</comment>
<dbReference type="AlphaFoldDB" id="A0A150M5P5"/>
<accession>A0A150M5P5</accession>
<dbReference type="PATRIC" id="fig|301148.3.peg.3204"/>
<keyword evidence="11" id="KW-0573">Peptidoglycan synthesis</keyword>
<evidence type="ECO:0000256" key="4">
    <source>
        <dbReference type="ARBA" id="ARBA00022475"/>
    </source>
</evidence>
<evidence type="ECO:0000256" key="18">
    <source>
        <dbReference type="SAM" id="Phobius"/>
    </source>
</evidence>
<dbReference type="SUPFAM" id="SSF53955">
    <property type="entry name" value="Lysozyme-like"/>
    <property type="match status" value="1"/>
</dbReference>
<dbReference type="Gene3D" id="1.10.3810.10">
    <property type="entry name" value="Biosynthetic peptidoglycan transglycosylase-like"/>
    <property type="match status" value="1"/>
</dbReference>
<evidence type="ECO:0000256" key="2">
    <source>
        <dbReference type="ARBA" id="ARBA00007090"/>
    </source>
</evidence>
<proteinExistence type="inferred from homology"/>
<dbReference type="SUPFAM" id="SSF56601">
    <property type="entry name" value="beta-lactamase/transpeptidase-like"/>
    <property type="match status" value="1"/>
</dbReference>
<dbReference type="GO" id="GO:0071555">
    <property type="term" value="P:cell wall organization"/>
    <property type="evidence" value="ECO:0007669"/>
    <property type="project" value="UniProtKB-KW"/>
</dbReference>
<keyword evidence="6" id="KW-0645">Protease</keyword>
<protein>
    <submittedName>
        <fullName evidence="21">Multimodular transpeptidase-transglycosylase</fullName>
        <ecNumber evidence="21">2.4.1.129</ecNumber>
    </submittedName>
</protein>
<dbReference type="GO" id="GO:0008955">
    <property type="term" value="F:peptidoglycan glycosyltransferase activity"/>
    <property type="evidence" value="ECO:0007669"/>
    <property type="project" value="UniProtKB-EC"/>
</dbReference>
<evidence type="ECO:0000256" key="5">
    <source>
        <dbReference type="ARBA" id="ARBA00022645"/>
    </source>
</evidence>
<evidence type="ECO:0000256" key="14">
    <source>
        <dbReference type="ARBA" id="ARBA00023316"/>
    </source>
</evidence>
<comment type="caution">
    <text evidence="21">The sequence shown here is derived from an EMBL/GenBank/DDBJ whole genome shotgun (WGS) entry which is preliminary data.</text>
</comment>
<name>A0A150M5P5_9BACI</name>
<comment type="catalytic activity">
    <reaction evidence="15">
        <text>Preferential cleavage: (Ac)2-L-Lys-D-Ala-|-D-Ala. Also transpeptidation of peptidyl-alanyl moieties that are N-acyl substituents of D-alanine.</text>
        <dbReference type="EC" id="3.4.16.4"/>
    </reaction>
</comment>
<dbReference type="Pfam" id="PF00912">
    <property type="entry name" value="Transgly"/>
    <property type="match status" value="1"/>
</dbReference>
<organism evidence="21 22">
    <name type="scientific">Caldibacillus debilis</name>
    <dbReference type="NCBI Taxonomy" id="301148"/>
    <lineage>
        <taxon>Bacteria</taxon>
        <taxon>Bacillati</taxon>
        <taxon>Bacillota</taxon>
        <taxon>Bacilli</taxon>
        <taxon>Bacillales</taxon>
        <taxon>Bacillaceae</taxon>
        <taxon>Caldibacillus</taxon>
    </lineage>
</organism>
<dbReference type="EMBL" id="LQYT01000037">
    <property type="protein sequence ID" value="KYD19930.1"/>
    <property type="molecule type" value="Genomic_DNA"/>
</dbReference>
<dbReference type="PANTHER" id="PTHR32282">
    <property type="entry name" value="BINDING PROTEIN TRANSPEPTIDASE, PUTATIVE-RELATED"/>
    <property type="match status" value="1"/>
</dbReference>
<evidence type="ECO:0000256" key="7">
    <source>
        <dbReference type="ARBA" id="ARBA00022676"/>
    </source>
</evidence>
<evidence type="ECO:0000256" key="8">
    <source>
        <dbReference type="ARBA" id="ARBA00022679"/>
    </source>
</evidence>
<feature type="domain" description="Penicillin-binding protein transpeptidase" evidence="19">
    <location>
        <begin position="418"/>
        <end position="662"/>
    </location>
</feature>
<dbReference type="InterPro" id="IPR012338">
    <property type="entry name" value="Beta-lactam/transpept-like"/>
</dbReference>
<keyword evidence="9" id="KW-0378">Hydrolase</keyword>
<dbReference type="InterPro" id="IPR001460">
    <property type="entry name" value="PCN-bd_Tpept"/>
</dbReference>
<dbReference type="GO" id="GO:0009252">
    <property type="term" value="P:peptidoglycan biosynthetic process"/>
    <property type="evidence" value="ECO:0007669"/>
    <property type="project" value="UniProtKB-KW"/>
</dbReference>
<feature type="transmembrane region" description="Helical" evidence="18">
    <location>
        <begin position="109"/>
        <end position="132"/>
    </location>
</feature>
<gene>
    <name evidence="21" type="ORF">B4135_0829</name>
</gene>
<evidence type="ECO:0000256" key="16">
    <source>
        <dbReference type="ARBA" id="ARBA00049902"/>
    </source>
</evidence>
<evidence type="ECO:0000256" key="9">
    <source>
        <dbReference type="ARBA" id="ARBA00022801"/>
    </source>
</evidence>
<reference evidence="21 22" key="1">
    <citation type="submission" date="2016-01" db="EMBL/GenBank/DDBJ databases">
        <title>Draft Genome Sequences of Seven Thermophilic Sporeformers Isolated from Foods.</title>
        <authorList>
            <person name="Berendsen E.M."/>
            <person name="Wells-Bennik M.H."/>
            <person name="Krawcyk A.O."/>
            <person name="De Jong A."/>
            <person name="Holsappel S."/>
            <person name="Eijlander R.T."/>
            <person name="Kuipers O.P."/>
        </authorList>
    </citation>
    <scope>NUCLEOTIDE SEQUENCE [LARGE SCALE GENOMIC DNA]</scope>
    <source>
        <strain evidence="21 22">B4135</strain>
    </source>
</reference>
<keyword evidence="10" id="KW-0133">Cell shape</keyword>
<dbReference type="FunFam" id="1.10.3810.10:FF:000001">
    <property type="entry name" value="Penicillin-binding protein 1A"/>
    <property type="match status" value="1"/>
</dbReference>
<comment type="catalytic activity">
    <reaction evidence="16">
        <text>[GlcNAc-(1-&gt;4)-Mur2Ac(oyl-L-Ala-gamma-D-Glu-L-Lys-D-Ala-D-Ala)](n)-di-trans,octa-cis-undecaprenyl diphosphate + beta-D-GlcNAc-(1-&gt;4)-Mur2Ac(oyl-L-Ala-gamma-D-Glu-L-Lys-D-Ala-D-Ala)-di-trans,octa-cis-undecaprenyl diphosphate = [GlcNAc-(1-&gt;4)-Mur2Ac(oyl-L-Ala-gamma-D-Glu-L-Lys-D-Ala-D-Ala)](n+1)-di-trans,octa-cis-undecaprenyl diphosphate + di-trans,octa-cis-undecaprenyl diphosphate + H(+)</text>
        <dbReference type="Rhea" id="RHEA:23708"/>
        <dbReference type="Rhea" id="RHEA-COMP:9602"/>
        <dbReference type="Rhea" id="RHEA-COMP:9603"/>
        <dbReference type="ChEBI" id="CHEBI:15378"/>
        <dbReference type="ChEBI" id="CHEBI:58405"/>
        <dbReference type="ChEBI" id="CHEBI:60033"/>
        <dbReference type="ChEBI" id="CHEBI:78435"/>
        <dbReference type="EC" id="2.4.99.28"/>
    </reaction>
</comment>
<keyword evidence="18" id="KW-1133">Transmembrane helix</keyword>
<dbReference type="Gene3D" id="3.40.710.10">
    <property type="entry name" value="DD-peptidase/beta-lactamase superfamily"/>
    <property type="match status" value="1"/>
</dbReference>
<keyword evidence="14" id="KW-0961">Cell wall biogenesis/degradation</keyword>
<dbReference type="PANTHER" id="PTHR32282:SF11">
    <property type="entry name" value="PENICILLIN-BINDING PROTEIN 1B"/>
    <property type="match status" value="1"/>
</dbReference>
<keyword evidence="7 21" id="KW-0328">Glycosyltransferase</keyword>
<dbReference type="Proteomes" id="UP000075683">
    <property type="component" value="Unassembled WGS sequence"/>
</dbReference>
<dbReference type="EC" id="2.4.1.129" evidence="21"/>
<evidence type="ECO:0000256" key="1">
    <source>
        <dbReference type="ARBA" id="ARBA00004236"/>
    </source>
</evidence>
<dbReference type="STRING" id="301148.B4135_0829"/>
<evidence type="ECO:0000256" key="12">
    <source>
        <dbReference type="ARBA" id="ARBA00023136"/>
    </source>
</evidence>
<sequence>MRQRSASPDPQGGELSGAPLLQLRKPGPFRLPSPAPFRLFIPSRFPREGRLSPCPKNLPSPAGFPGLIFSLVFHTFKKPFLPAFFRKGGFPVEILTDPPGNKNKKIFRILLLVGAGFLLFSFLSYSGLFLYAKMAGPPPLTVPQSTVYYADDGTVIGETDSGGKRYWVGLDEISPYFKQAAIAVEDQRFYSHSGFDYKRILAAIFADLKAMAKVQGASTITQQYARNLYLTHDKTWARKIKEALYTIRLEANYGKDEILEGYLNTIYFGHGAYGVEAASRFYFGKKAKDLDLAEAAILAGIPKGPSLFSPVISFERAKKRQKLVLKKMAENGMISEEEAEEAFREELHIAGKHPVREKIAPYFQDAVQQELKRVMGLDERTIALGGLKVYTSLDPKMQKSAEENMAKTSPAGSGIQAALVAMDPQTGFVKAMIGGRDYAESSFNRAVKAIRQPGSTVKPFLYFAALEHGFTPSSTLRSEETTFYYDEGRRQYAPKNFNGRYAEGNLTMAQALALSDNIYAVKTHLFLGMETLKEYMEKFGITSKQEAVPSLALGTSGVSVIEMAKAYSLFANGGTAVEPRFIQKVVGKDGQVIYEYKKKTRQLLDPKTAFVMTHMMTGMFDPKLNGYAAVTGSSMLKKATRIYAGKSGSTNTDSWMIGFTPDLLAAVWTGYDDNRAIAGSREKAFAKNLWIGFMEDALKGKPLRSFQPPKGVTGVWIDPATGLLSTDSCPVKRLTYYVENTEPAEFCAEHPHLPPDSEKGAEPRHREIEDGKKAGKPWYRRFFDWFE</sequence>
<dbReference type="NCBIfam" id="TIGR02074">
    <property type="entry name" value="PBP_1a_fam"/>
    <property type="match status" value="1"/>
</dbReference>
<evidence type="ECO:0000256" key="11">
    <source>
        <dbReference type="ARBA" id="ARBA00022984"/>
    </source>
</evidence>
<feature type="region of interest" description="Disordered" evidence="17">
    <location>
        <begin position="747"/>
        <end position="772"/>
    </location>
</feature>
<feature type="domain" description="Glycosyl transferase family 51" evidence="20">
    <location>
        <begin position="153"/>
        <end position="328"/>
    </location>
</feature>
<comment type="similarity">
    <text evidence="2">In the C-terminal section; belongs to the transpeptidase family.</text>
</comment>
<dbReference type="GO" id="GO:0006508">
    <property type="term" value="P:proteolysis"/>
    <property type="evidence" value="ECO:0007669"/>
    <property type="project" value="UniProtKB-KW"/>
</dbReference>
<dbReference type="InterPro" id="IPR001264">
    <property type="entry name" value="Glyco_trans_51"/>
</dbReference>
<evidence type="ECO:0000259" key="20">
    <source>
        <dbReference type="Pfam" id="PF00912"/>
    </source>
</evidence>
<keyword evidence="8 21" id="KW-0808">Transferase</keyword>
<keyword evidence="18" id="KW-0812">Transmembrane</keyword>
<feature type="region of interest" description="Disordered" evidence="17">
    <location>
        <begin position="1"/>
        <end position="21"/>
    </location>
</feature>
<keyword evidence="12 18" id="KW-0472">Membrane</keyword>
<evidence type="ECO:0000256" key="15">
    <source>
        <dbReference type="ARBA" id="ARBA00034000"/>
    </source>
</evidence>
<evidence type="ECO:0000256" key="6">
    <source>
        <dbReference type="ARBA" id="ARBA00022670"/>
    </source>
</evidence>
<evidence type="ECO:0000313" key="22">
    <source>
        <dbReference type="Proteomes" id="UP000075683"/>
    </source>
</evidence>
<keyword evidence="13" id="KW-0511">Multifunctional enzyme</keyword>
<evidence type="ECO:0000256" key="13">
    <source>
        <dbReference type="ARBA" id="ARBA00023268"/>
    </source>
</evidence>
<evidence type="ECO:0000313" key="21">
    <source>
        <dbReference type="EMBL" id="KYD19930.1"/>
    </source>
</evidence>
<evidence type="ECO:0000259" key="19">
    <source>
        <dbReference type="Pfam" id="PF00905"/>
    </source>
</evidence>
<dbReference type="InterPro" id="IPR036950">
    <property type="entry name" value="PBP_transglycosylase"/>
</dbReference>
<dbReference type="GO" id="GO:0008658">
    <property type="term" value="F:penicillin binding"/>
    <property type="evidence" value="ECO:0007669"/>
    <property type="project" value="InterPro"/>
</dbReference>
<dbReference type="InterPro" id="IPR023346">
    <property type="entry name" value="Lysozyme-like_dom_sf"/>
</dbReference>
<evidence type="ECO:0000256" key="10">
    <source>
        <dbReference type="ARBA" id="ARBA00022960"/>
    </source>
</evidence>
<dbReference type="InterPro" id="IPR050396">
    <property type="entry name" value="Glycosyltr_51/Transpeptidase"/>
</dbReference>
<evidence type="ECO:0000256" key="3">
    <source>
        <dbReference type="ARBA" id="ARBA00007739"/>
    </source>
</evidence>